<dbReference type="AlphaFoldDB" id="A0A917L6F6"/>
<comment type="caution">
    <text evidence="2">The sequence shown here is derived from an EMBL/GenBank/DDBJ whole genome shotgun (WGS) entry which is preliminary data.</text>
</comment>
<proteinExistence type="inferred from homology"/>
<evidence type="ECO:0000313" key="2">
    <source>
        <dbReference type="EMBL" id="GGJ42805.1"/>
    </source>
</evidence>
<dbReference type="PANTHER" id="PTHR47328:SF1">
    <property type="entry name" value="RUTC FAMILY PROTEIN YOAB"/>
    <property type="match status" value="1"/>
</dbReference>
<reference evidence="2" key="2">
    <citation type="submission" date="2020-09" db="EMBL/GenBank/DDBJ databases">
        <authorList>
            <person name="Sun Q."/>
            <person name="Zhou Y."/>
        </authorList>
    </citation>
    <scope>NUCLEOTIDE SEQUENCE</scope>
    <source>
        <strain evidence="2">CGMCC 1.3617</strain>
    </source>
</reference>
<dbReference type="CDD" id="cd06150">
    <property type="entry name" value="YjgF_YER057c_UK114_like_2"/>
    <property type="match status" value="1"/>
</dbReference>
<dbReference type="EMBL" id="BMKW01000024">
    <property type="protein sequence ID" value="GGJ42805.1"/>
    <property type="molecule type" value="Genomic_DNA"/>
</dbReference>
<gene>
    <name evidence="2" type="ORF">GCM10011320_58020</name>
</gene>
<keyword evidence="3" id="KW-1185">Reference proteome</keyword>
<reference evidence="2" key="1">
    <citation type="journal article" date="2014" name="Int. J. Syst. Evol. Microbiol.">
        <title>Complete genome sequence of Corynebacterium casei LMG S-19264T (=DSM 44701T), isolated from a smear-ripened cheese.</title>
        <authorList>
            <consortium name="US DOE Joint Genome Institute (JGI-PGF)"/>
            <person name="Walter F."/>
            <person name="Albersmeier A."/>
            <person name="Kalinowski J."/>
            <person name="Ruckert C."/>
        </authorList>
    </citation>
    <scope>NUCLEOTIDE SEQUENCE</scope>
    <source>
        <strain evidence="2">CGMCC 1.3617</strain>
    </source>
</reference>
<protein>
    <recommendedName>
        <fullName evidence="4">RidA family protein</fullName>
    </recommendedName>
</protein>
<organism evidence="2 3">
    <name type="scientific">Neoroseomonas lacus</name>
    <dbReference type="NCBI Taxonomy" id="287609"/>
    <lineage>
        <taxon>Bacteria</taxon>
        <taxon>Pseudomonadati</taxon>
        <taxon>Pseudomonadota</taxon>
        <taxon>Alphaproteobacteria</taxon>
        <taxon>Acetobacterales</taxon>
        <taxon>Acetobacteraceae</taxon>
        <taxon>Neoroseomonas</taxon>
    </lineage>
</organism>
<dbReference type="InterPro" id="IPR006175">
    <property type="entry name" value="YjgF/YER057c/UK114"/>
</dbReference>
<evidence type="ECO:0000313" key="3">
    <source>
        <dbReference type="Proteomes" id="UP000661507"/>
    </source>
</evidence>
<dbReference type="InterPro" id="IPR035959">
    <property type="entry name" value="RutC-like_sf"/>
</dbReference>
<dbReference type="InterPro" id="IPR019897">
    <property type="entry name" value="RidA_CS"/>
</dbReference>
<dbReference type="PROSITE" id="PS01094">
    <property type="entry name" value="UPF0076"/>
    <property type="match status" value="1"/>
</dbReference>
<evidence type="ECO:0000256" key="1">
    <source>
        <dbReference type="ARBA" id="ARBA00010552"/>
    </source>
</evidence>
<accession>A0A917L6F6</accession>
<dbReference type="PANTHER" id="PTHR47328">
    <property type="match status" value="1"/>
</dbReference>
<dbReference type="Proteomes" id="UP000661507">
    <property type="component" value="Unassembled WGS sequence"/>
</dbReference>
<dbReference type="Gene3D" id="3.30.1330.40">
    <property type="entry name" value="RutC-like"/>
    <property type="match status" value="1"/>
</dbReference>
<name>A0A917L6F6_9PROT</name>
<comment type="similarity">
    <text evidence="1">Belongs to the RutC family.</text>
</comment>
<evidence type="ECO:0008006" key="4">
    <source>
        <dbReference type="Google" id="ProtNLM"/>
    </source>
</evidence>
<dbReference type="InterPro" id="IPR035709">
    <property type="entry name" value="YoaB-like"/>
</dbReference>
<dbReference type="SUPFAM" id="SSF55298">
    <property type="entry name" value="YjgF-like"/>
    <property type="match status" value="1"/>
</dbReference>
<dbReference type="Pfam" id="PF01042">
    <property type="entry name" value="Ribonuc_L-PSP"/>
    <property type="match status" value="1"/>
</dbReference>
<sequence length="114" mass="12416">MIARHHRTPIMHRVVEHGGLLYLGGMVAEDKSLPMNGQTAQALVRIGALLEQHGSDRSKVLSATIFVTDLQQKDAMNEAWTEFFDPEELPTRATVGVAELGPGTLVEIVVTAAR</sequence>